<comment type="caution">
    <text evidence="1">The sequence shown here is derived from an EMBL/GenBank/DDBJ whole genome shotgun (WGS) entry which is preliminary data.</text>
</comment>
<dbReference type="RefSeq" id="WP_254083195.1">
    <property type="nucleotide sequence ID" value="NZ_JAHESE010000002.1"/>
</dbReference>
<gene>
    <name evidence="1" type="ORF">KK062_05215</name>
</gene>
<dbReference type="PANTHER" id="PTHR36057">
    <property type="match status" value="1"/>
</dbReference>
<evidence type="ECO:0000313" key="2">
    <source>
        <dbReference type="Proteomes" id="UP001319080"/>
    </source>
</evidence>
<accession>A0AAP2GNV5</accession>
<dbReference type="EMBL" id="JAHESE010000002">
    <property type="protein sequence ID" value="MBT1707609.1"/>
    <property type="molecule type" value="Genomic_DNA"/>
</dbReference>
<name>A0AAP2GNV5_9BACT</name>
<dbReference type="Proteomes" id="UP001319080">
    <property type="component" value="Unassembled WGS sequence"/>
</dbReference>
<dbReference type="SUPFAM" id="SSF52833">
    <property type="entry name" value="Thioredoxin-like"/>
    <property type="match status" value="1"/>
</dbReference>
<sequence length="260" mass="28016">MKSTNAIIIGVGIALIAFLAAFTTPPATTVKHTVPATGVRGFALLELFTSEGCSSCPRADDLLAKVQTEAKGQAIYVLAYHVDYWDRLGWKDKFSNALFSERQRTYAGHLQSGSVYTPQIVINGNKECLDWNASTLQENISNALTTAADATLDLHVIQNNRSLTVKYQATGKTDANQLLIALVQKHAVNKISRGENEGRMLTHAQIVRVLTTVNLNAGLQGTNVIEAPSDFTGNGWEIVGFLQNTNNGAITAATSTPLNN</sequence>
<evidence type="ECO:0000313" key="1">
    <source>
        <dbReference type="EMBL" id="MBT1707609.1"/>
    </source>
</evidence>
<proteinExistence type="predicted"/>
<dbReference type="InterPro" id="IPR010634">
    <property type="entry name" value="DUF1223"/>
</dbReference>
<dbReference type="AlphaFoldDB" id="A0AAP2GNV5"/>
<dbReference type="InterPro" id="IPR036249">
    <property type="entry name" value="Thioredoxin-like_sf"/>
</dbReference>
<dbReference type="PANTHER" id="PTHR36057:SF1">
    <property type="entry name" value="LIPOPROTEIN LIPID ATTACHMENT SITE-LIKE PROTEIN, PUTATIVE (DUF1223)-RELATED"/>
    <property type="match status" value="1"/>
</dbReference>
<organism evidence="1 2">
    <name type="scientific">Dawidia cretensis</name>
    <dbReference type="NCBI Taxonomy" id="2782350"/>
    <lineage>
        <taxon>Bacteria</taxon>
        <taxon>Pseudomonadati</taxon>
        <taxon>Bacteroidota</taxon>
        <taxon>Cytophagia</taxon>
        <taxon>Cytophagales</taxon>
        <taxon>Chryseotaleaceae</taxon>
        <taxon>Dawidia</taxon>
    </lineage>
</organism>
<keyword evidence="2" id="KW-1185">Reference proteome</keyword>
<dbReference type="Pfam" id="PF06764">
    <property type="entry name" value="DUF1223"/>
    <property type="match status" value="1"/>
</dbReference>
<protein>
    <submittedName>
        <fullName evidence="1">DUF1223 domain-containing protein</fullName>
    </submittedName>
</protein>
<reference evidence="1 2" key="1">
    <citation type="submission" date="2021-05" db="EMBL/GenBank/DDBJ databases">
        <title>A Polyphasic approach of four new species of the genus Ohtaekwangia: Ohtaekwangia histidinii sp. nov., Ohtaekwangia cretensis sp. nov., Ohtaekwangia indiensis sp. nov., Ohtaekwangia reichenbachii sp. nov. from diverse environment.</title>
        <authorList>
            <person name="Octaviana S."/>
        </authorList>
    </citation>
    <scope>NUCLEOTIDE SEQUENCE [LARGE SCALE GENOMIC DNA]</scope>
    <source>
        <strain evidence="1 2">PWU5</strain>
    </source>
</reference>